<sequence>MPVTHRRPQGFPVPVARPAVVCPAPVLGQGRRVHRSRMGSHVLTVTQRIFMGSRIRRGTAFAALTTFAGTLCSATPAHAALPSPIAHAFVVSSDAIGAIAAVPPTVVSDYPPGGTTTQVGLTAGPFATSGTLTAATAGNPVTGTSSATATVENLGGNLGANIGVLGLVGVHSTCNANAAGATGSGLIDSGSVTPAGLAPVILPSNPAPNTVIVIPALGQLTLNEQSTDVNGVLTVNAFHLQLLPELSGANVIVAHVQCGGAAPAPSIVKSAESSFVEGQTVHYTYTVTNNGVVPLTGITVTDSGPGSPVVTCPAGTLAPAASEVCTATYVATPADAAAGRIVNTATLNATVEGAGAVTINSNELTVPLRALAVTKEATDPDFQAPGATVHYVYTVTNTGRAPLTNVTVTDATPGVNIPGCGTNQLAPAESTTCAATYTTTAADVAAKSVTDQGSASGTDSSGQPVTATSNRVTTTLAALAATKHANPSVFTGAGETITYTVTVTNTGAQPLTNIHVTDNGPGVPTVTCPTGELAPGASVDCTATYTTTAADVAAGRVTDTATATGTTPAGRTVSADTDPLTVGLEYAGNPYPVVEHHPVGEHHPLGEHHPAPHPGGVLAETGAGDSTQAAGLAAVALVGMGSLLRGYTRVRSRRTGARG</sequence>
<organism evidence="3 4">
    <name type="scientific">Streptomyces kaniharaensis</name>
    <dbReference type="NCBI Taxonomy" id="212423"/>
    <lineage>
        <taxon>Bacteria</taxon>
        <taxon>Bacillati</taxon>
        <taxon>Actinomycetota</taxon>
        <taxon>Actinomycetes</taxon>
        <taxon>Kitasatosporales</taxon>
        <taxon>Streptomycetaceae</taxon>
        <taxon>Streptomyces</taxon>
    </lineage>
</organism>
<dbReference type="Pfam" id="PF24346">
    <property type="entry name" value="DUF7507"/>
    <property type="match status" value="3"/>
</dbReference>
<dbReference type="InterPro" id="IPR047589">
    <property type="entry name" value="DUF11_rpt"/>
</dbReference>
<evidence type="ECO:0000313" key="3">
    <source>
        <dbReference type="EMBL" id="MQS15667.1"/>
    </source>
</evidence>
<evidence type="ECO:0000313" key="4">
    <source>
        <dbReference type="Proteomes" id="UP000450000"/>
    </source>
</evidence>
<dbReference type="EMBL" id="WBOF01000001">
    <property type="protein sequence ID" value="MQS15667.1"/>
    <property type="molecule type" value="Genomic_DNA"/>
</dbReference>
<gene>
    <name evidence="3" type="ORF">F7Q99_26205</name>
</gene>
<dbReference type="InterPro" id="IPR051172">
    <property type="entry name" value="Chlamydia_OmcB"/>
</dbReference>
<dbReference type="PANTHER" id="PTHR34819:SF3">
    <property type="entry name" value="CELL SURFACE PROTEIN"/>
    <property type="match status" value="1"/>
</dbReference>
<feature type="domain" description="DUF7507" evidence="2">
    <location>
        <begin position="263"/>
        <end position="357"/>
    </location>
</feature>
<dbReference type="NCBIfam" id="TIGR01451">
    <property type="entry name" value="B_ant_repeat"/>
    <property type="match status" value="3"/>
</dbReference>
<feature type="domain" description="DUF7507" evidence="2">
    <location>
        <begin position="478"/>
        <end position="575"/>
    </location>
</feature>
<comment type="caution">
    <text evidence="3">The sequence shown here is derived from an EMBL/GenBank/DDBJ whole genome shotgun (WGS) entry which is preliminary data.</text>
</comment>
<reference evidence="3 4" key="1">
    <citation type="submission" date="2019-09" db="EMBL/GenBank/DDBJ databases">
        <title>Genome Sequences of Streptomyces kaniharaensis ATCC 21070.</title>
        <authorList>
            <person name="Zhu W."/>
            <person name="De Crecy-Lagard V."/>
            <person name="Richards N.G."/>
        </authorList>
    </citation>
    <scope>NUCLEOTIDE SEQUENCE [LARGE SCALE GENOMIC DNA]</scope>
    <source>
        <strain evidence="3 4">SF-557</strain>
    </source>
</reference>
<keyword evidence="4" id="KW-1185">Reference proteome</keyword>
<proteinExistence type="predicted"/>
<feature type="domain" description="DUF7507" evidence="2">
    <location>
        <begin position="370"/>
        <end position="467"/>
    </location>
</feature>
<evidence type="ECO:0000256" key="1">
    <source>
        <dbReference type="SAM" id="MobiDB-lite"/>
    </source>
</evidence>
<protein>
    <recommendedName>
        <fullName evidence="2">DUF7507 domain-containing protein</fullName>
    </recommendedName>
</protein>
<dbReference type="InterPro" id="IPR055354">
    <property type="entry name" value="DUF7507"/>
</dbReference>
<dbReference type="Proteomes" id="UP000450000">
    <property type="component" value="Unassembled WGS sequence"/>
</dbReference>
<dbReference type="GO" id="GO:0005975">
    <property type="term" value="P:carbohydrate metabolic process"/>
    <property type="evidence" value="ECO:0007669"/>
    <property type="project" value="UniProtKB-ARBA"/>
</dbReference>
<accession>A0A6N7KZ76</accession>
<dbReference type="AlphaFoldDB" id="A0A6N7KZ76"/>
<dbReference type="NCBIfam" id="NF040603">
    <property type="entry name" value="choice_anch_P"/>
    <property type="match status" value="1"/>
</dbReference>
<dbReference type="OrthoDB" id="3686194at2"/>
<feature type="region of interest" description="Disordered" evidence="1">
    <location>
        <begin position="449"/>
        <end position="469"/>
    </location>
</feature>
<name>A0A6N7KZ76_9ACTN</name>
<dbReference type="Gene3D" id="2.60.40.10">
    <property type="entry name" value="Immunoglobulins"/>
    <property type="match status" value="3"/>
</dbReference>
<evidence type="ECO:0000259" key="2">
    <source>
        <dbReference type="Pfam" id="PF24346"/>
    </source>
</evidence>
<dbReference type="PANTHER" id="PTHR34819">
    <property type="entry name" value="LARGE CYSTEINE-RICH PERIPLASMIC PROTEIN OMCB"/>
    <property type="match status" value="1"/>
</dbReference>
<dbReference type="InterPro" id="IPR013783">
    <property type="entry name" value="Ig-like_fold"/>
</dbReference>